<name>A0A1E4RM05_9ASCO</name>
<evidence type="ECO:0000256" key="6">
    <source>
        <dbReference type="ARBA" id="ARBA00022692"/>
    </source>
</evidence>
<reference evidence="13" key="1">
    <citation type="submission" date="2016-05" db="EMBL/GenBank/DDBJ databases">
        <title>Comparative genomics of biotechnologically important yeasts.</title>
        <authorList>
            <consortium name="DOE Joint Genome Institute"/>
            <person name="Riley R."/>
            <person name="Haridas S."/>
            <person name="Wolfe K.H."/>
            <person name="Lopes M.R."/>
            <person name="Hittinger C.T."/>
            <person name="Goker M."/>
            <person name="Salamov A."/>
            <person name="Wisecaver J."/>
            <person name="Long T.M."/>
            <person name="Aerts A.L."/>
            <person name="Barry K."/>
            <person name="Choi C."/>
            <person name="Clum A."/>
            <person name="Coughlan A.Y."/>
            <person name="Deshpande S."/>
            <person name="Douglass A.P."/>
            <person name="Hanson S.J."/>
            <person name="Klenk H.-P."/>
            <person name="Labutti K."/>
            <person name="Lapidus A."/>
            <person name="Lindquist E."/>
            <person name="Lipzen A."/>
            <person name="Meier-Kolthoff J.P."/>
            <person name="Ohm R.A."/>
            <person name="Otillar R.P."/>
            <person name="Pangilinan J."/>
            <person name="Peng Y."/>
            <person name="Rokas A."/>
            <person name="Rosa C.A."/>
            <person name="Scheuner C."/>
            <person name="Sibirny A.A."/>
            <person name="Slot J.C."/>
            <person name="Stielow J.B."/>
            <person name="Sun H."/>
            <person name="Kurtzman C.P."/>
            <person name="Blackwell M."/>
            <person name="Grigoriev I.V."/>
            <person name="Jeffries T.W."/>
        </authorList>
    </citation>
    <scope>NUCLEOTIDE SEQUENCE [LARGE SCALE GENOMIC DNA]</scope>
    <source>
        <strain evidence="13">NRRL Y-1933</strain>
    </source>
</reference>
<feature type="non-terminal residue" evidence="12">
    <location>
        <position position="249"/>
    </location>
</feature>
<dbReference type="AlphaFoldDB" id="A0A1E4RM05"/>
<dbReference type="GO" id="GO:0006493">
    <property type="term" value="P:protein O-linked glycosylation"/>
    <property type="evidence" value="ECO:0007669"/>
    <property type="project" value="TreeGrafter"/>
</dbReference>
<keyword evidence="11" id="KW-0325">Glycoprotein</keyword>
<dbReference type="EMBL" id="KV454540">
    <property type="protein sequence ID" value="ODV68292.1"/>
    <property type="molecule type" value="Genomic_DNA"/>
</dbReference>
<evidence type="ECO:0000256" key="8">
    <source>
        <dbReference type="ARBA" id="ARBA00022989"/>
    </source>
</evidence>
<evidence type="ECO:0000256" key="10">
    <source>
        <dbReference type="ARBA" id="ARBA00023136"/>
    </source>
</evidence>
<dbReference type="SUPFAM" id="SSF53448">
    <property type="entry name" value="Nucleotide-diphospho-sugar transferases"/>
    <property type="match status" value="1"/>
</dbReference>
<dbReference type="PANTHER" id="PTHR31392">
    <property type="entry name" value="ALPHA-1,3-MANNOSYLTRANSFERASE MNN1-RELATED"/>
    <property type="match status" value="1"/>
</dbReference>
<dbReference type="STRING" id="984485.A0A1E4RM05"/>
<comment type="pathway">
    <text evidence="2">Protein modification; protein glycosylation.</text>
</comment>
<keyword evidence="7" id="KW-0735">Signal-anchor</keyword>
<dbReference type="GO" id="GO:0000033">
    <property type="term" value="F:alpha-1,3-mannosyltransferase activity"/>
    <property type="evidence" value="ECO:0007669"/>
    <property type="project" value="TreeGrafter"/>
</dbReference>
<keyword evidence="13" id="KW-1185">Reference proteome</keyword>
<dbReference type="InterPro" id="IPR029044">
    <property type="entry name" value="Nucleotide-diphossugar_trans"/>
</dbReference>
<evidence type="ECO:0000256" key="3">
    <source>
        <dbReference type="ARBA" id="ARBA00009105"/>
    </source>
</evidence>
<dbReference type="GO" id="GO:0046354">
    <property type="term" value="P:mannan biosynthetic process"/>
    <property type="evidence" value="ECO:0007669"/>
    <property type="project" value="UniProtKB-ARBA"/>
</dbReference>
<evidence type="ECO:0000256" key="2">
    <source>
        <dbReference type="ARBA" id="ARBA00004922"/>
    </source>
</evidence>
<accession>A0A1E4RM05</accession>
<keyword evidence="5" id="KW-0808">Transferase</keyword>
<dbReference type="Proteomes" id="UP000095085">
    <property type="component" value="Unassembled WGS sequence"/>
</dbReference>
<evidence type="ECO:0000256" key="1">
    <source>
        <dbReference type="ARBA" id="ARBA00004323"/>
    </source>
</evidence>
<gene>
    <name evidence="12" type="ORF">HYPBUDRAFT_97827</name>
</gene>
<organism evidence="12 13">
    <name type="scientific">Hyphopichia burtonii NRRL Y-1933</name>
    <dbReference type="NCBI Taxonomy" id="984485"/>
    <lineage>
        <taxon>Eukaryota</taxon>
        <taxon>Fungi</taxon>
        <taxon>Dikarya</taxon>
        <taxon>Ascomycota</taxon>
        <taxon>Saccharomycotina</taxon>
        <taxon>Pichiomycetes</taxon>
        <taxon>Debaryomycetaceae</taxon>
        <taxon>Hyphopichia</taxon>
    </lineage>
</organism>
<dbReference type="Pfam" id="PF11051">
    <property type="entry name" value="Mannosyl_trans3"/>
    <property type="match status" value="1"/>
</dbReference>
<keyword evidence="6" id="KW-0812">Transmembrane</keyword>
<dbReference type="PANTHER" id="PTHR31392:SF1">
    <property type="entry name" value="ALPHA-1,3-MANNOSYLTRANSFERASE MNN1-RELATED"/>
    <property type="match status" value="1"/>
</dbReference>
<evidence type="ECO:0000256" key="5">
    <source>
        <dbReference type="ARBA" id="ARBA00022679"/>
    </source>
</evidence>
<evidence type="ECO:0000256" key="11">
    <source>
        <dbReference type="ARBA" id="ARBA00023180"/>
    </source>
</evidence>
<protein>
    <submittedName>
        <fullName evidence="12">Uncharacterized protein</fullName>
    </submittedName>
</protein>
<comment type="subcellular location">
    <subcellularLocation>
        <location evidence="1">Golgi apparatus membrane</location>
        <topology evidence="1">Single-pass type II membrane protein</topology>
    </subcellularLocation>
</comment>
<comment type="similarity">
    <text evidence="3">Belongs to the MNN1/MNT family.</text>
</comment>
<keyword evidence="8" id="KW-1133">Transmembrane helix</keyword>
<dbReference type="RefSeq" id="XP_020077359.1">
    <property type="nucleotide sequence ID" value="XM_020224000.1"/>
</dbReference>
<feature type="non-terminal residue" evidence="12">
    <location>
        <position position="1"/>
    </location>
</feature>
<dbReference type="OrthoDB" id="430354at2759"/>
<keyword evidence="4" id="KW-0328">Glycosyltransferase</keyword>
<dbReference type="InterPro" id="IPR022751">
    <property type="entry name" value="Alpha_mannosyltransferase"/>
</dbReference>
<keyword evidence="9" id="KW-0333">Golgi apparatus</keyword>
<dbReference type="UniPathway" id="UPA00378"/>
<sequence length="249" mass="29285">LRIYSKCFLQNEYNLNNCSNFESLISPFFTGKLPIYTHWDNQSYVLPQSTSFCNWNHFINQFNNKGIVISISDNQDNIEESLSLLKILRFWSNTLPIQFVHKGDLSITNQNKLISMARDNLSLNLSNGTFLNLNSSPQDLWFVDASPSISKKFLKKFTHFKNKWISMLFNLFQEIILMDTDVVPFINPSKFFDLEDYLKYNAHFFKDRLLPQFIDNYQLIHYKSLLPSGFEKKFFNISVDQSFIAENGF</sequence>
<evidence type="ECO:0000256" key="7">
    <source>
        <dbReference type="ARBA" id="ARBA00022968"/>
    </source>
</evidence>
<evidence type="ECO:0000256" key="9">
    <source>
        <dbReference type="ARBA" id="ARBA00023034"/>
    </source>
</evidence>
<evidence type="ECO:0000313" key="12">
    <source>
        <dbReference type="EMBL" id="ODV68292.1"/>
    </source>
</evidence>
<evidence type="ECO:0000256" key="4">
    <source>
        <dbReference type="ARBA" id="ARBA00022676"/>
    </source>
</evidence>
<dbReference type="GO" id="GO:0000139">
    <property type="term" value="C:Golgi membrane"/>
    <property type="evidence" value="ECO:0007669"/>
    <property type="project" value="UniProtKB-SubCell"/>
</dbReference>
<evidence type="ECO:0000313" key="13">
    <source>
        <dbReference type="Proteomes" id="UP000095085"/>
    </source>
</evidence>
<proteinExistence type="inferred from homology"/>
<dbReference type="GeneID" id="30998549"/>
<keyword evidence="10" id="KW-0472">Membrane</keyword>